<evidence type="ECO:0000313" key="2">
    <source>
        <dbReference type="Proteomes" id="UP001456524"/>
    </source>
</evidence>
<keyword evidence="2" id="KW-1185">Reference proteome</keyword>
<evidence type="ECO:0000313" key="1">
    <source>
        <dbReference type="EMBL" id="KAK8159599.1"/>
    </source>
</evidence>
<organism evidence="1 2">
    <name type="scientific">Phyllosticta citrichinensis</name>
    <dbReference type="NCBI Taxonomy" id="1130410"/>
    <lineage>
        <taxon>Eukaryota</taxon>
        <taxon>Fungi</taxon>
        <taxon>Dikarya</taxon>
        <taxon>Ascomycota</taxon>
        <taxon>Pezizomycotina</taxon>
        <taxon>Dothideomycetes</taxon>
        <taxon>Dothideomycetes incertae sedis</taxon>
        <taxon>Botryosphaeriales</taxon>
        <taxon>Phyllostictaceae</taxon>
        <taxon>Phyllosticta</taxon>
    </lineage>
</organism>
<name>A0ABR1XL98_9PEZI</name>
<comment type="caution">
    <text evidence="1">The sequence shown here is derived from an EMBL/GenBank/DDBJ whole genome shotgun (WGS) entry which is preliminary data.</text>
</comment>
<proteinExistence type="predicted"/>
<protein>
    <submittedName>
        <fullName evidence="1">Uncharacterized protein</fullName>
    </submittedName>
</protein>
<dbReference type="Proteomes" id="UP001456524">
    <property type="component" value="Unassembled WGS sequence"/>
</dbReference>
<reference evidence="1 2" key="1">
    <citation type="journal article" date="2022" name="G3 (Bethesda)">
        <title>Enemy or ally: a genomic approach to elucidate the lifestyle of Phyllosticta citrichinaensis.</title>
        <authorList>
            <person name="Buijs V.A."/>
            <person name="Groenewald J.Z."/>
            <person name="Haridas S."/>
            <person name="LaButti K.M."/>
            <person name="Lipzen A."/>
            <person name="Martin F.M."/>
            <person name="Barry K."/>
            <person name="Grigoriev I.V."/>
            <person name="Crous P.W."/>
            <person name="Seidl M.F."/>
        </authorList>
    </citation>
    <scope>NUCLEOTIDE SEQUENCE [LARGE SCALE GENOMIC DNA]</scope>
    <source>
        <strain evidence="1 2">CBS 129764</strain>
    </source>
</reference>
<accession>A0ABR1XL98</accession>
<dbReference type="EMBL" id="JBBWUH010000008">
    <property type="protein sequence ID" value="KAK8159599.1"/>
    <property type="molecule type" value="Genomic_DNA"/>
</dbReference>
<sequence>MPLPLALLACPGSQLPAPSLEAGGSCHKSLPATMVERKTVGSVDWRCGGTALHALHALHALDSTLATGATIIANCQLPAGQAAARVQITATHQRVEPGESKPGR</sequence>
<gene>
    <name evidence="1" type="ORF">IWX90DRAFT_417545</name>
</gene>